<dbReference type="KEGG" id="aex:Astex_2163"/>
<keyword evidence="1" id="KW-0472">Membrane</keyword>
<evidence type="ECO:0000256" key="1">
    <source>
        <dbReference type="SAM" id="Phobius"/>
    </source>
</evidence>
<gene>
    <name evidence="2" type="ordered locus">Astex_2163</name>
</gene>
<dbReference type="eggNOG" id="COG0457">
    <property type="taxonomic scope" value="Bacteria"/>
</dbReference>
<proteinExistence type="predicted"/>
<keyword evidence="3" id="KW-1185">Reference proteome</keyword>
<accession>E8RM02</accession>
<dbReference type="STRING" id="573065.Astex_2163"/>
<evidence type="ECO:0000313" key="3">
    <source>
        <dbReference type="Proteomes" id="UP000001492"/>
    </source>
</evidence>
<dbReference type="OrthoDB" id="7169102at2"/>
<organism evidence="2 3">
    <name type="scientific">Asticcacaulis excentricus (strain ATCC 15261 / DSM 4724 / KCTC 12464 / NCIMB 9791 / VKM B-1370 / CB 48)</name>
    <dbReference type="NCBI Taxonomy" id="573065"/>
    <lineage>
        <taxon>Bacteria</taxon>
        <taxon>Pseudomonadati</taxon>
        <taxon>Pseudomonadota</taxon>
        <taxon>Alphaproteobacteria</taxon>
        <taxon>Caulobacterales</taxon>
        <taxon>Caulobacteraceae</taxon>
        <taxon>Asticcacaulis</taxon>
    </lineage>
</organism>
<dbReference type="RefSeq" id="WP_013479649.1">
    <property type="nucleotide sequence ID" value="NC_014816.1"/>
</dbReference>
<evidence type="ECO:0000313" key="2">
    <source>
        <dbReference type="EMBL" id="ADU13821.1"/>
    </source>
</evidence>
<reference evidence="3" key="1">
    <citation type="submission" date="2010-12" db="EMBL/GenBank/DDBJ databases">
        <title>Complete sequence of chromosome 1 of Asticcacaulis excentricus CB 48.</title>
        <authorList>
            <consortium name="US DOE Joint Genome Institute"/>
            <person name="Lucas S."/>
            <person name="Copeland A."/>
            <person name="Lapidus A."/>
            <person name="Cheng J.-F."/>
            <person name="Bruce D."/>
            <person name="Goodwin L."/>
            <person name="Pitluck S."/>
            <person name="Teshima H."/>
            <person name="Davenport K."/>
            <person name="Detter J.C."/>
            <person name="Han C."/>
            <person name="Tapia R."/>
            <person name="Land M."/>
            <person name="Hauser L."/>
            <person name="Jeffries C."/>
            <person name="Kyrpides N."/>
            <person name="Ivanova N."/>
            <person name="Ovchinnikova G."/>
            <person name="Brun Y.V."/>
            <person name="Woyke T."/>
        </authorList>
    </citation>
    <scope>NUCLEOTIDE SEQUENCE [LARGE SCALE GENOMIC DNA]</scope>
    <source>
        <strain evidence="3">ATCC 15261 / DSM 4724 / KCTC 12464 / NCIMB 9791 / VKM B-1370 / CB 48</strain>
    </source>
</reference>
<dbReference type="HOGENOM" id="CLU_606460_0_0_5"/>
<dbReference type="EMBL" id="CP002395">
    <property type="protein sequence ID" value="ADU13821.1"/>
    <property type="molecule type" value="Genomic_DNA"/>
</dbReference>
<dbReference type="AlphaFoldDB" id="E8RM02"/>
<dbReference type="Proteomes" id="UP000001492">
    <property type="component" value="Chromosome 1"/>
</dbReference>
<dbReference type="Gene3D" id="1.25.40.10">
    <property type="entry name" value="Tetratricopeptide repeat domain"/>
    <property type="match status" value="1"/>
</dbReference>
<dbReference type="InterPro" id="IPR011990">
    <property type="entry name" value="TPR-like_helical_dom_sf"/>
</dbReference>
<name>E8RM02_ASTEC</name>
<dbReference type="SUPFAM" id="SSF48452">
    <property type="entry name" value="TPR-like"/>
    <property type="match status" value="1"/>
</dbReference>
<keyword evidence="1" id="KW-1133">Transmembrane helix</keyword>
<sequence>MKRSGRIDGWKSIAAHFGRDRTTVMRWAQQRGLPVKRLPGGKTGTVYALAEELDAWAESQGKLEDEPQAISPALEEGLSAIPPKIFTRKKALIGAFVLILIIASLSFIVLRFSSDKPSNAVRLPSNPVLAQTYMEARDSWATRTPQSLERAETLLLEVTNKEPQFAPAWASLADVYLLRREFGGLDDKTAFTRAEAAAVKAKQLDPSLAAAHRAIGFVQYWWHDDPRSAGTSFRRALKLSPQDPQTHFWFGTLLSDNGQHVEALRELKKARLLEPGSRAIQTEMAWAQWAAGNDALARGEFGKLLEANASFALIYDCTSEVKLADGDYLGYVSDLTEFARLTGDAPLMAHAKKLQEASKIGIEAVQAELMSKALVEIRAGTRRKHVWPTFLASIAQNREQTLVHLRNASRRQESWGDAARVSQIARLWQGDSEITGLLARLTARPDA</sequence>
<protein>
    <submittedName>
        <fullName evidence="2">Uncharacterized protein</fullName>
    </submittedName>
</protein>
<keyword evidence="1" id="KW-0812">Transmembrane</keyword>
<feature type="transmembrane region" description="Helical" evidence="1">
    <location>
        <begin position="91"/>
        <end position="112"/>
    </location>
</feature>